<evidence type="ECO:0000256" key="7">
    <source>
        <dbReference type="RuleBase" id="RU003355"/>
    </source>
</evidence>
<dbReference type="InterPro" id="IPR022398">
    <property type="entry name" value="Peptidase_S8_His-AS"/>
</dbReference>
<evidence type="ECO:0000259" key="9">
    <source>
        <dbReference type="Pfam" id="PF00082"/>
    </source>
</evidence>
<name>A0A5S9IPT6_UABAM</name>
<dbReference type="PROSITE" id="PS00138">
    <property type="entry name" value="SUBTILASE_SER"/>
    <property type="match status" value="1"/>
</dbReference>
<dbReference type="EMBL" id="AP019860">
    <property type="protein sequence ID" value="BBM85241.1"/>
    <property type="molecule type" value="Genomic_DNA"/>
</dbReference>
<feature type="active site" description="Charge relay system" evidence="5 6">
    <location>
        <position position="156"/>
    </location>
</feature>
<dbReference type="PANTHER" id="PTHR43399:SF4">
    <property type="entry name" value="CELL WALL-ASSOCIATED PROTEASE"/>
    <property type="match status" value="1"/>
</dbReference>
<feature type="active site" description="Charge relay system" evidence="5 6">
    <location>
        <position position="217"/>
    </location>
</feature>
<dbReference type="RefSeq" id="WP_173013396.1">
    <property type="nucleotide sequence ID" value="NZ_AP019860.1"/>
</dbReference>
<evidence type="ECO:0000256" key="3">
    <source>
        <dbReference type="ARBA" id="ARBA00022801"/>
    </source>
</evidence>
<dbReference type="InterPro" id="IPR023827">
    <property type="entry name" value="Peptidase_S8_Asp-AS"/>
</dbReference>
<dbReference type="InterPro" id="IPR000209">
    <property type="entry name" value="Peptidase_S8/S53_dom"/>
</dbReference>
<keyword evidence="8" id="KW-0732">Signal</keyword>
<evidence type="ECO:0000313" key="10">
    <source>
        <dbReference type="EMBL" id="BBM85241.1"/>
    </source>
</evidence>
<gene>
    <name evidence="10" type="ORF">UABAM_03604</name>
</gene>
<evidence type="ECO:0000313" key="11">
    <source>
        <dbReference type="Proteomes" id="UP000326354"/>
    </source>
</evidence>
<evidence type="ECO:0000256" key="8">
    <source>
        <dbReference type="SAM" id="SignalP"/>
    </source>
</evidence>
<dbReference type="CDD" id="cd07473">
    <property type="entry name" value="Peptidases_S8_Subtilisin_like"/>
    <property type="match status" value="1"/>
</dbReference>
<keyword evidence="2 6" id="KW-0645">Protease</keyword>
<dbReference type="Gene3D" id="3.40.50.200">
    <property type="entry name" value="Peptidase S8/S53 domain"/>
    <property type="match status" value="1"/>
</dbReference>
<evidence type="ECO:0000256" key="6">
    <source>
        <dbReference type="PROSITE-ProRule" id="PRU01240"/>
    </source>
</evidence>
<dbReference type="PROSITE" id="PS00136">
    <property type="entry name" value="SUBTILASE_ASP"/>
    <property type="match status" value="1"/>
</dbReference>
<evidence type="ECO:0000256" key="2">
    <source>
        <dbReference type="ARBA" id="ARBA00022670"/>
    </source>
</evidence>
<feature type="domain" description="Peptidase S8/S53" evidence="9">
    <location>
        <begin position="148"/>
        <end position="416"/>
    </location>
</feature>
<accession>A0A5S9IPT6</accession>
<dbReference type="GO" id="GO:0006508">
    <property type="term" value="P:proteolysis"/>
    <property type="evidence" value="ECO:0007669"/>
    <property type="project" value="UniProtKB-KW"/>
</dbReference>
<sequence>MKQFLYFAIAFAVVCSTFADEVLTSQSGNNYSADRLIVKLQPQQTMPQSKLIKRAQHLFAQTYVVYTNNLHELEKVLQKNDSVVYTERDFHSERVTELARDVATVRASEDAAPFNDPRVGSLWSFADAGDNGISVNKVYQEKSTKPQKEIIVAVVDTGVDVNHEDLSNVMWKNPGEIVGNGIDDDNNGYIDDIYGINTLVRDKDGKATVDISDTHSHGTHVSGTIAAQQNNGKGVAGIASKVKIMAIRTVPNFSDEKDVDVIEAFMYAAKNGAKIINCSFGKSHNEGGNSVAEAIDFIGKEYGVLVVAAAGNSSQNIDIRPTYPASFTSENLLVVASTTSWGTMSSFSNYGKVGVDIAAPGSSILSTVPRNRYSSKSGTSMASPTVAGVAAEVLANNPNLDPVTLKSVLMTSVTKVSAFSSKIASGGRIDLKKALVEAKSLNK</sequence>
<dbReference type="PANTHER" id="PTHR43399">
    <property type="entry name" value="SUBTILISIN-RELATED"/>
    <property type="match status" value="1"/>
</dbReference>
<feature type="active site" description="Charge relay system" evidence="5 6">
    <location>
        <position position="380"/>
    </location>
</feature>
<dbReference type="Pfam" id="PF00082">
    <property type="entry name" value="Peptidase_S8"/>
    <property type="match status" value="1"/>
</dbReference>
<dbReference type="GO" id="GO:0004252">
    <property type="term" value="F:serine-type endopeptidase activity"/>
    <property type="evidence" value="ECO:0007669"/>
    <property type="project" value="UniProtKB-UniRule"/>
</dbReference>
<protein>
    <submittedName>
        <fullName evidence="10">Collagenolytic serine protease</fullName>
    </submittedName>
</protein>
<dbReference type="InterPro" id="IPR034204">
    <property type="entry name" value="PfSUB1-like_cat_dom"/>
</dbReference>
<comment type="similarity">
    <text evidence="1 6 7">Belongs to the peptidase S8 family.</text>
</comment>
<feature type="signal peptide" evidence="8">
    <location>
        <begin position="1"/>
        <end position="19"/>
    </location>
</feature>
<organism evidence="10 11">
    <name type="scientific">Uabimicrobium amorphum</name>
    <dbReference type="NCBI Taxonomy" id="2596890"/>
    <lineage>
        <taxon>Bacteria</taxon>
        <taxon>Pseudomonadati</taxon>
        <taxon>Planctomycetota</taxon>
        <taxon>Candidatus Uabimicrobiia</taxon>
        <taxon>Candidatus Uabimicrobiales</taxon>
        <taxon>Candidatus Uabimicrobiaceae</taxon>
        <taxon>Candidatus Uabimicrobium</taxon>
    </lineage>
</organism>
<reference evidence="10 11" key="1">
    <citation type="submission" date="2019-08" db="EMBL/GenBank/DDBJ databases">
        <title>Complete genome sequence of Candidatus Uab amorphum.</title>
        <authorList>
            <person name="Shiratori T."/>
            <person name="Suzuki S."/>
            <person name="Kakizawa Y."/>
            <person name="Ishida K."/>
        </authorList>
    </citation>
    <scope>NUCLEOTIDE SEQUENCE [LARGE SCALE GENOMIC DNA]</scope>
    <source>
        <strain evidence="10 11">SRT547</strain>
    </source>
</reference>
<evidence type="ECO:0000256" key="1">
    <source>
        <dbReference type="ARBA" id="ARBA00011073"/>
    </source>
</evidence>
<dbReference type="AlphaFoldDB" id="A0A5S9IPT6"/>
<dbReference type="InterPro" id="IPR036852">
    <property type="entry name" value="Peptidase_S8/S53_dom_sf"/>
</dbReference>
<feature type="chain" id="PRO_5024892836" evidence="8">
    <location>
        <begin position="20"/>
        <end position="443"/>
    </location>
</feature>
<dbReference type="PROSITE" id="PS51892">
    <property type="entry name" value="SUBTILASE"/>
    <property type="match status" value="1"/>
</dbReference>
<dbReference type="Proteomes" id="UP000326354">
    <property type="component" value="Chromosome"/>
</dbReference>
<evidence type="ECO:0000256" key="5">
    <source>
        <dbReference type="PIRSR" id="PIRSR615500-1"/>
    </source>
</evidence>
<proteinExistence type="inferred from homology"/>
<dbReference type="InterPro" id="IPR023828">
    <property type="entry name" value="Peptidase_S8_Ser-AS"/>
</dbReference>
<keyword evidence="11" id="KW-1185">Reference proteome</keyword>
<dbReference type="KEGG" id="uam:UABAM_03604"/>
<evidence type="ECO:0000256" key="4">
    <source>
        <dbReference type="ARBA" id="ARBA00022825"/>
    </source>
</evidence>
<keyword evidence="4 6" id="KW-0720">Serine protease</keyword>
<dbReference type="PRINTS" id="PR00723">
    <property type="entry name" value="SUBTILISIN"/>
</dbReference>
<dbReference type="SUPFAM" id="SSF52743">
    <property type="entry name" value="Subtilisin-like"/>
    <property type="match status" value="1"/>
</dbReference>
<dbReference type="InterPro" id="IPR051048">
    <property type="entry name" value="Peptidase_S8/S53_subtilisin"/>
</dbReference>
<dbReference type="InterPro" id="IPR015500">
    <property type="entry name" value="Peptidase_S8_subtilisin-rel"/>
</dbReference>
<keyword evidence="3 6" id="KW-0378">Hydrolase</keyword>
<dbReference type="PROSITE" id="PS00137">
    <property type="entry name" value="SUBTILASE_HIS"/>
    <property type="match status" value="1"/>
</dbReference>